<dbReference type="RefSeq" id="WP_003504902.1">
    <property type="nucleotide sequence ID" value="NZ_JAAISL010000028.1"/>
</dbReference>
<dbReference type="PRINTS" id="PR00081">
    <property type="entry name" value="GDHRDH"/>
</dbReference>
<dbReference type="GO" id="GO:0016616">
    <property type="term" value="F:oxidoreductase activity, acting on the CH-OH group of donors, NAD or NADP as acceptor"/>
    <property type="evidence" value="ECO:0007669"/>
    <property type="project" value="UniProtKB-ARBA"/>
</dbReference>
<evidence type="ECO:0000313" key="4">
    <source>
        <dbReference type="Proteomes" id="UP001203136"/>
    </source>
</evidence>
<keyword evidence="2" id="KW-0560">Oxidoreductase</keyword>
<name>A0AAW5F0Y5_CLOSY</name>
<evidence type="ECO:0000256" key="2">
    <source>
        <dbReference type="ARBA" id="ARBA00023002"/>
    </source>
</evidence>
<dbReference type="SUPFAM" id="SSF51735">
    <property type="entry name" value="NAD(P)-binding Rossmann-fold domains"/>
    <property type="match status" value="1"/>
</dbReference>
<reference evidence="3" key="1">
    <citation type="journal article" date="2022" name="Cell Host Microbe">
        <title>Colonization of the live biotherapeutic product VE303 and modulation of the microbiota and metabolites in healthy volunteers.</title>
        <authorList>
            <person name="Dsouza M."/>
            <person name="Menon R."/>
            <person name="Crossette E."/>
            <person name="Bhattarai S.K."/>
            <person name="Schneider J."/>
            <person name="Kim Y.G."/>
            <person name="Reddy S."/>
            <person name="Caballero S."/>
            <person name="Felix C."/>
            <person name="Cornacchione L."/>
            <person name="Hendrickson J."/>
            <person name="Watson A.R."/>
            <person name="Minot S.S."/>
            <person name="Greenfield N."/>
            <person name="Schopf L."/>
            <person name="Szabady R."/>
            <person name="Patarroyo J."/>
            <person name="Smith W."/>
            <person name="Harrison P."/>
            <person name="Kuijper E.J."/>
            <person name="Kelly C.P."/>
            <person name="Olle B."/>
            <person name="Bobilev D."/>
            <person name="Silber J.L."/>
            <person name="Bucci V."/>
            <person name="Roberts B."/>
            <person name="Faith J."/>
            <person name="Norman J.M."/>
        </authorList>
    </citation>
    <scope>NUCLEOTIDE SEQUENCE</scope>
    <source>
        <strain evidence="3">VE303-04</strain>
    </source>
</reference>
<dbReference type="PANTHER" id="PTHR42760:SF115">
    <property type="entry name" value="3-OXOACYL-[ACYL-CARRIER-PROTEIN] REDUCTASE FABG"/>
    <property type="match status" value="1"/>
</dbReference>
<organism evidence="3 4">
    <name type="scientific">Clostridium symbiosum</name>
    <name type="common">Bacteroides symbiosus</name>
    <dbReference type="NCBI Taxonomy" id="1512"/>
    <lineage>
        <taxon>Bacteria</taxon>
        <taxon>Bacillati</taxon>
        <taxon>Bacillota</taxon>
        <taxon>Clostridia</taxon>
        <taxon>Lachnospirales</taxon>
        <taxon>Lachnospiraceae</taxon>
        <taxon>Otoolea</taxon>
    </lineage>
</organism>
<dbReference type="PROSITE" id="PS00061">
    <property type="entry name" value="ADH_SHORT"/>
    <property type="match status" value="1"/>
</dbReference>
<dbReference type="PANTHER" id="PTHR42760">
    <property type="entry name" value="SHORT-CHAIN DEHYDROGENASES/REDUCTASES FAMILY MEMBER"/>
    <property type="match status" value="1"/>
</dbReference>
<dbReference type="FunFam" id="3.40.50.720:FF:000240">
    <property type="entry name" value="SDR family oxidoreductase"/>
    <property type="match status" value="1"/>
</dbReference>
<dbReference type="InterPro" id="IPR036291">
    <property type="entry name" value="NAD(P)-bd_dom_sf"/>
</dbReference>
<gene>
    <name evidence="3" type="ORF">K5I21_02845</name>
</gene>
<evidence type="ECO:0000313" key="3">
    <source>
        <dbReference type="EMBL" id="MCK0084831.1"/>
    </source>
</evidence>
<dbReference type="AlphaFoldDB" id="A0AAW5F0Y5"/>
<evidence type="ECO:0000256" key="1">
    <source>
        <dbReference type="ARBA" id="ARBA00006484"/>
    </source>
</evidence>
<accession>A0AAW5F0Y5</accession>
<dbReference type="PROSITE" id="PS51257">
    <property type="entry name" value="PROKAR_LIPOPROTEIN"/>
    <property type="match status" value="1"/>
</dbReference>
<comment type="caution">
    <text evidence="3">The sequence shown here is derived from an EMBL/GenBank/DDBJ whole genome shotgun (WGS) entry which is preliminary data.</text>
</comment>
<dbReference type="EMBL" id="JAINVB010000001">
    <property type="protein sequence ID" value="MCK0084831.1"/>
    <property type="molecule type" value="Genomic_DNA"/>
</dbReference>
<dbReference type="Gene3D" id="3.40.50.720">
    <property type="entry name" value="NAD(P)-binding Rossmann-like Domain"/>
    <property type="match status" value="1"/>
</dbReference>
<dbReference type="Pfam" id="PF13561">
    <property type="entry name" value="adh_short_C2"/>
    <property type="match status" value="1"/>
</dbReference>
<dbReference type="InterPro" id="IPR020904">
    <property type="entry name" value="Sc_DH/Rdtase_CS"/>
</dbReference>
<sequence length="282" mass="29621">MKLTLNVSLAGKTAVITGAGGVICGCMAKVLAEAGANVAVLDINETAAKKVAEEITAAGGTALAVGCDVLSAESLKEAHELVARTYGRCRILVNGAGGNNPRATTAGEFFDSSQLGREKTFFDIDKESWKFVFDLNFTGTFLTTQEFARDMLGGEACSIINIASVNTFLPLTKIPAYAAAKEAVGNFTKWLATYFAGTGIRVNAIAPGFLSTHQTQALFYEADGVTPTPRLKKIIEGTPMKRLGQPEELAGALLFLLNDEASSFITGTVLPVDGGYTAYSGV</sequence>
<proteinExistence type="inferred from homology"/>
<dbReference type="PRINTS" id="PR00080">
    <property type="entry name" value="SDRFAMILY"/>
</dbReference>
<dbReference type="Proteomes" id="UP001203136">
    <property type="component" value="Unassembled WGS sequence"/>
</dbReference>
<protein>
    <submittedName>
        <fullName evidence="3">SDR family oxidoreductase</fullName>
    </submittedName>
</protein>
<comment type="similarity">
    <text evidence="1">Belongs to the short-chain dehydrogenases/reductases (SDR) family.</text>
</comment>
<dbReference type="NCBIfam" id="NF006132">
    <property type="entry name" value="PRK08277.1"/>
    <property type="match status" value="1"/>
</dbReference>
<dbReference type="InterPro" id="IPR002347">
    <property type="entry name" value="SDR_fam"/>
</dbReference>
<dbReference type="GO" id="GO:0005975">
    <property type="term" value="P:carbohydrate metabolic process"/>
    <property type="evidence" value="ECO:0007669"/>
    <property type="project" value="UniProtKB-ARBA"/>
</dbReference>